<evidence type="ECO:0000259" key="1">
    <source>
        <dbReference type="Pfam" id="PF13338"/>
    </source>
</evidence>
<proteinExistence type="predicted"/>
<evidence type="ECO:0000313" key="3">
    <source>
        <dbReference type="Proteomes" id="UP001501490"/>
    </source>
</evidence>
<reference evidence="3" key="1">
    <citation type="journal article" date="2019" name="Int. J. Syst. Evol. Microbiol.">
        <title>The Global Catalogue of Microorganisms (GCM) 10K type strain sequencing project: providing services to taxonomists for standard genome sequencing and annotation.</title>
        <authorList>
            <consortium name="The Broad Institute Genomics Platform"/>
            <consortium name="The Broad Institute Genome Sequencing Center for Infectious Disease"/>
            <person name="Wu L."/>
            <person name="Ma J."/>
        </authorList>
    </citation>
    <scope>NUCLEOTIDE SEQUENCE [LARGE SCALE GENOMIC DNA]</scope>
    <source>
        <strain evidence="3">JCM 16929</strain>
    </source>
</reference>
<dbReference type="RefSeq" id="WP_344802183.1">
    <property type="nucleotide sequence ID" value="NZ_BAABAB010000007.1"/>
</dbReference>
<comment type="caution">
    <text evidence="2">The sequence shown here is derived from an EMBL/GenBank/DDBJ whole genome shotgun (WGS) entry which is preliminary data.</text>
</comment>
<evidence type="ECO:0000313" key="2">
    <source>
        <dbReference type="EMBL" id="GAA3611079.1"/>
    </source>
</evidence>
<dbReference type="EMBL" id="BAABAB010000007">
    <property type="protein sequence ID" value="GAA3611079.1"/>
    <property type="molecule type" value="Genomic_DNA"/>
</dbReference>
<sequence>MSEISLHRELRDRGYSAPELARLVRSGELSRLRRGAYALPAADGDPVAAHKARLTAVIRQVSDEAIVSHVSAAVLHGLPTWTDQLDLVHLTRDRSGGSKLRRDLRIHGLPIAPDEATRIGGFTVTSLARTVVDLSCLDTLERGVAIGDAALRLGLRDHELAAAVDAGTRRHGIGRARRVCELADVRSESVGESFSRVRFWQWGLPAPVLQLDVRDPRGVLVGRGDFGWPEFGTIGEFDGKVKYGALLKPGQSAQDVLLAEKRREERIREVGWQVVRWTWADLRRGTDLAARLQDAFRRGRDLSA</sequence>
<name>A0ABP6ZIS1_9ACTN</name>
<dbReference type="InterPro" id="IPR025159">
    <property type="entry name" value="AbiEi_N"/>
</dbReference>
<accession>A0ABP6ZIS1</accession>
<dbReference type="Proteomes" id="UP001501490">
    <property type="component" value="Unassembled WGS sequence"/>
</dbReference>
<feature type="domain" description="AbiEi antitoxin N-terminal" evidence="1">
    <location>
        <begin position="8"/>
        <end position="40"/>
    </location>
</feature>
<gene>
    <name evidence="2" type="ORF">GCM10022236_11000</name>
</gene>
<dbReference type="Pfam" id="PF13338">
    <property type="entry name" value="AbiEi_4"/>
    <property type="match status" value="1"/>
</dbReference>
<protein>
    <recommendedName>
        <fullName evidence="1">AbiEi antitoxin N-terminal domain-containing protein</fullName>
    </recommendedName>
</protein>
<organism evidence="2 3">
    <name type="scientific">Microlunatus ginsengisoli</name>
    <dbReference type="NCBI Taxonomy" id="363863"/>
    <lineage>
        <taxon>Bacteria</taxon>
        <taxon>Bacillati</taxon>
        <taxon>Actinomycetota</taxon>
        <taxon>Actinomycetes</taxon>
        <taxon>Propionibacteriales</taxon>
        <taxon>Propionibacteriaceae</taxon>
        <taxon>Microlunatus</taxon>
    </lineage>
</organism>
<keyword evidence="3" id="KW-1185">Reference proteome</keyword>